<sequence>MLIEIIITMSVLAVIGGYIVTSVLLLKFPQILHRKKNIKFKPVHISHRGGAGEHIENTMTAFKHAASIGTDMLEIDCHITKDGQVVVSHDSSLKRTCETEGQVSDFKYEELPLLSQEHRLDFYQTFTLKGGEDRRIPLLREVFEEFPHMPINIDIKIDDDELIEKNPDIPLIFSMQRVIMLLVLFYTGLLPFVPIKESLLEVVMPSIVFDDRKIPVKFSRAMTCLLRTADVLLMSPVLFNHLRRRGMQTYLWVLNDEEEYTRAFRLGADGVMTDFPTKLKEYLDSHPEYKTQKSDV</sequence>
<evidence type="ECO:0000256" key="12">
    <source>
        <dbReference type="ARBA" id="ARBA00048947"/>
    </source>
</evidence>
<dbReference type="AlphaFoldDB" id="A0A8S3VM86"/>
<dbReference type="EC" id="3.1.4.39" evidence="15"/>
<keyword evidence="5 13" id="KW-1133">Transmembrane helix</keyword>
<evidence type="ECO:0000256" key="10">
    <source>
        <dbReference type="ARBA" id="ARBA00047538"/>
    </source>
</evidence>
<dbReference type="GO" id="GO:0047391">
    <property type="term" value="F:alkylglycerophosphoethanolamine phosphodiesterase activity"/>
    <property type="evidence" value="ECO:0007669"/>
    <property type="project" value="UniProtKB-EC"/>
</dbReference>
<evidence type="ECO:0000313" key="15">
    <source>
        <dbReference type="EMBL" id="CAG2257883.1"/>
    </source>
</evidence>
<protein>
    <submittedName>
        <fullName evidence="15">GDPD1_3</fullName>
        <ecNumber evidence="15">3.1.4.39</ecNumber>
    </submittedName>
</protein>
<evidence type="ECO:0000256" key="9">
    <source>
        <dbReference type="ARBA" id="ARBA00047392"/>
    </source>
</evidence>
<reference evidence="15" key="1">
    <citation type="submission" date="2021-03" db="EMBL/GenBank/DDBJ databases">
        <authorList>
            <person name="Bekaert M."/>
        </authorList>
    </citation>
    <scope>NUCLEOTIDE SEQUENCE</scope>
</reference>
<dbReference type="Gene3D" id="3.20.20.190">
    <property type="entry name" value="Phosphatidylinositol (PI) phosphodiesterase"/>
    <property type="match status" value="1"/>
</dbReference>
<comment type="catalytic activity">
    <reaction evidence="11">
        <text>1-O-(1Z-octadecenyl)-sn-glycero-3-phospho-N-hexadecanoyl-ethanolamine + H2O = 1-O-(1Z-octadecenyl)-sn-glycero-3-phosphate + N-hexadecanoylethanolamine + H(+)</text>
        <dbReference type="Rhea" id="RHEA:53184"/>
        <dbReference type="ChEBI" id="CHEBI:15377"/>
        <dbReference type="ChEBI" id="CHEBI:15378"/>
        <dbReference type="ChEBI" id="CHEBI:71464"/>
        <dbReference type="ChEBI" id="CHEBI:137009"/>
        <dbReference type="ChEBI" id="CHEBI:137017"/>
    </reaction>
    <physiologicalReaction direction="left-to-right" evidence="11">
        <dbReference type="Rhea" id="RHEA:53185"/>
    </physiologicalReaction>
</comment>
<feature type="transmembrane region" description="Helical" evidence="13">
    <location>
        <begin position="6"/>
        <end position="26"/>
    </location>
</feature>
<dbReference type="Pfam" id="PF03009">
    <property type="entry name" value="GDPD"/>
    <property type="match status" value="1"/>
</dbReference>
<comment type="catalytic activity">
    <reaction evidence="12">
        <text>N,1-di-(9Z-octadecenoyl)-sn-glycero-3-phosphoethanolamine + H2O = N-(9Z-octadecenoyl) ethanolamine + 1-(9Z-octadecenoyl)-sn-glycero-3-phosphate + H(+)</text>
        <dbReference type="Rhea" id="RHEA:56460"/>
        <dbReference type="ChEBI" id="CHEBI:15377"/>
        <dbReference type="ChEBI" id="CHEBI:15378"/>
        <dbReference type="ChEBI" id="CHEBI:71466"/>
        <dbReference type="ChEBI" id="CHEBI:74544"/>
        <dbReference type="ChEBI" id="CHEBI:85222"/>
    </reaction>
    <physiologicalReaction direction="left-to-right" evidence="12">
        <dbReference type="Rhea" id="RHEA:56461"/>
    </physiologicalReaction>
</comment>
<evidence type="ECO:0000256" key="8">
    <source>
        <dbReference type="ARBA" id="ARBA00036083"/>
    </source>
</evidence>
<keyword evidence="3 13" id="KW-0812">Transmembrane</keyword>
<evidence type="ECO:0000256" key="11">
    <source>
        <dbReference type="ARBA" id="ARBA00048580"/>
    </source>
</evidence>
<evidence type="ECO:0000256" key="1">
    <source>
        <dbReference type="ARBA" id="ARBA00004370"/>
    </source>
</evidence>
<dbReference type="GO" id="GO:0005789">
    <property type="term" value="C:endoplasmic reticulum membrane"/>
    <property type="evidence" value="ECO:0007669"/>
    <property type="project" value="TreeGrafter"/>
</dbReference>
<keyword evidence="7 13" id="KW-0472">Membrane</keyword>
<dbReference type="InterPro" id="IPR052271">
    <property type="entry name" value="GDPD-Related"/>
</dbReference>
<evidence type="ECO:0000256" key="3">
    <source>
        <dbReference type="ARBA" id="ARBA00022692"/>
    </source>
</evidence>
<evidence type="ECO:0000256" key="7">
    <source>
        <dbReference type="ARBA" id="ARBA00023136"/>
    </source>
</evidence>
<keyword evidence="6" id="KW-0443">Lipid metabolism</keyword>
<comment type="subcellular location">
    <subcellularLocation>
        <location evidence="1">Membrane</location>
    </subcellularLocation>
</comment>
<feature type="transmembrane region" description="Helical" evidence="13">
    <location>
        <begin position="178"/>
        <end position="195"/>
    </location>
</feature>
<dbReference type="OrthoDB" id="1058301at2759"/>
<dbReference type="PANTHER" id="PTHR42758:SF2">
    <property type="entry name" value="PHOSPHATIDYLGLYCEROL PHOSPHOLIPASE C"/>
    <property type="match status" value="1"/>
</dbReference>
<organism evidence="15 16">
    <name type="scientific">Mytilus edulis</name>
    <name type="common">Blue mussel</name>
    <dbReference type="NCBI Taxonomy" id="6550"/>
    <lineage>
        <taxon>Eukaryota</taxon>
        <taxon>Metazoa</taxon>
        <taxon>Spiralia</taxon>
        <taxon>Lophotrochozoa</taxon>
        <taxon>Mollusca</taxon>
        <taxon>Bivalvia</taxon>
        <taxon>Autobranchia</taxon>
        <taxon>Pteriomorphia</taxon>
        <taxon>Mytilida</taxon>
        <taxon>Mytiloidea</taxon>
        <taxon>Mytilidae</taxon>
        <taxon>Mytilinae</taxon>
        <taxon>Mytilus</taxon>
    </lineage>
</organism>
<keyword evidence="4 15" id="KW-0378">Hydrolase</keyword>
<dbReference type="Proteomes" id="UP000683360">
    <property type="component" value="Unassembled WGS sequence"/>
</dbReference>
<proteinExistence type="inferred from homology"/>
<dbReference type="GO" id="GO:0046475">
    <property type="term" value="P:glycerophospholipid catabolic process"/>
    <property type="evidence" value="ECO:0007669"/>
    <property type="project" value="TreeGrafter"/>
</dbReference>
<keyword evidence="16" id="KW-1185">Reference proteome</keyword>
<accession>A0A8S3VM86</accession>
<dbReference type="InterPro" id="IPR017946">
    <property type="entry name" value="PLC-like_Pdiesterase_TIM-brl"/>
</dbReference>
<evidence type="ECO:0000256" key="2">
    <source>
        <dbReference type="ARBA" id="ARBA00007277"/>
    </source>
</evidence>
<dbReference type="SUPFAM" id="SSF51695">
    <property type="entry name" value="PLC-like phosphodiesterases"/>
    <property type="match status" value="1"/>
</dbReference>
<dbReference type="GO" id="GO:0004622">
    <property type="term" value="F:phosphatidylcholine lysophospholipase activity"/>
    <property type="evidence" value="ECO:0007669"/>
    <property type="project" value="TreeGrafter"/>
</dbReference>
<evidence type="ECO:0000256" key="5">
    <source>
        <dbReference type="ARBA" id="ARBA00022989"/>
    </source>
</evidence>
<dbReference type="InterPro" id="IPR030395">
    <property type="entry name" value="GP_PDE_dom"/>
</dbReference>
<comment type="catalytic activity">
    <reaction evidence="10">
        <text>N-hexadecanoyl-1-(9Z-octadecenoyl)-sn-glycero-3-phosphoethanolamine + H2O = N-hexadecanoylethanolamine + 1-(9Z-octadecenoyl)-sn-glycero-3-phosphate + H(+)</text>
        <dbReference type="Rhea" id="RHEA:53168"/>
        <dbReference type="ChEBI" id="CHEBI:15377"/>
        <dbReference type="ChEBI" id="CHEBI:15378"/>
        <dbReference type="ChEBI" id="CHEBI:71464"/>
        <dbReference type="ChEBI" id="CHEBI:74544"/>
        <dbReference type="ChEBI" id="CHEBI:85217"/>
    </reaction>
    <physiologicalReaction direction="left-to-right" evidence="10">
        <dbReference type="Rhea" id="RHEA:53169"/>
    </physiologicalReaction>
</comment>
<comment type="caution">
    <text evidence="15">The sequence shown here is derived from an EMBL/GenBank/DDBJ whole genome shotgun (WGS) entry which is preliminary data.</text>
</comment>
<evidence type="ECO:0000313" key="16">
    <source>
        <dbReference type="Proteomes" id="UP000683360"/>
    </source>
</evidence>
<evidence type="ECO:0000256" key="13">
    <source>
        <dbReference type="SAM" id="Phobius"/>
    </source>
</evidence>
<name>A0A8S3VM86_MYTED</name>
<feature type="domain" description="GP-PDE" evidence="14">
    <location>
        <begin position="42"/>
        <end position="283"/>
    </location>
</feature>
<dbReference type="PANTHER" id="PTHR42758">
    <property type="entry name" value="PHOSPHATIDYLGLYCEROL PHOSPHOLIPASE C"/>
    <property type="match status" value="1"/>
</dbReference>
<evidence type="ECO:0000259" key="14">
    <source>
        <dbReference type="PROSITE" id="PS51704"/>
    </source>
</evidence>
<comment type="catalytic activity">
    <reaction evidence="8">
        <text>1-O-hexadecyl-sn-glycero-3-phosphocholine + H2O = 1-O-hexadecyl-sn-glycero-3-phosphate + choline + H(+)</text>
        <dbReference type="Rhea" id="RHEA:41143"/>
        <dbReference type="ChEBI" id="CHEBI:15354"/>
        <dbReference type="ChEBI" id="CHEBI:15377"/>
        <dbReference type="ChEBI" id="CHEBI:15378"/>
        <dbReference type="ChEBI" id="CHEBI:64496"/>
        <dbReference type="ChEBI" id="CHEBI:77580"/>
    </reaction>
    <physiologicalReaction direction="left-to-right" evidence="8">
        <dbReference type="Rhea" id="RHEA:41144"/>
    </physiologicalReaction>
</comment>
<evidence type="ECO:0000256" key="6">
    <source>
        <dbReference type="ARBA" id="ARBA00023098"/>
    </source>
</evidence>
<dbReference type="PROSITE" id="PS51704">
    <property type="entry name" value="GP_PDE"/>
    <property type="match status" value="1"/>
</dbReference>
<dbReference type="CDD" id="cd08612">
    <property type="entry name" value="GDPD_GDE4"/>
    <property type="match status" value="1"/>
</dbReference>
<gene>
    <name evidence="15" type="ORF">MEDL_69145</name>
</gene>
<comment type="similarity">
    <text evidence="2">Belongs to the glycerophosphoryl diester phosphodiesterase family.</text>
</comment>
<comment type="catalytic activity">
    <reaction evidence="9">
        <text>N-(5Z,8Z,11Z,14Z-eicosatetraenoyl)-1-(9Z-octadecenoyl)-sn-glycero-3-phosphoethanolamine + H2O = N-(5Z,8Z,11Z,14Z-eicosatetraenoyl)-ethanolamine + 1-(9Z-octadecenoyl)-sn-glycero-3-phosphate + H(+)</text>
        <dbReference type="Rhea" id="RHEA:45544"/>
        <dbReference type="ChEBI" id="CHEBI:2700"/>
        <dbReference type="ChEBI" id="CHEBI:15377"/>
        <dbReference type="ChEBI" id="CHEBI:15378"/>
        <dbReference type="ChEBI" id="CHEBI:74544"/>
        <dbReference type="ChEBI" id="CHEBI:85223"/>
    </reaction>
    <physiologicalReaction direction="left-to-right" evidence="9">
        <dbReference type="Rhea" id="RHEA:45545"/>
    </physiologicalReaction>
</comment>
<evidence type="ECO:0000256" key="4">
    <source>
        <dbReference type="ARBA" id="ARBA00022801"/>
    </source>
</evidence>
<dbReference type="EMBL" id="CAJPWZ010003333">
    <property type="protein sequence ID" value="CAG2257883.1"/>
    <property type="molecule type" value="Genomic_DNA"/>
</dbReference>